<dbReference type="Proteomes" id="UP000199223">
    <property type="component" value="Unassembled WGS sequence"/>
</dbReference>
<proteinExistence type="predicted"/>
<reference evidence="2" key="1">
    <citation type="submission" date="2016-10" db="EMBL/GenBank/DDBJ databases">
        <authorList>
            <person name="Varghese N."/>
            <person name="Submissions S."/>
        </authorList>
    </citation>
    <scope>NUCLEOTIDE SEQUENCE [LARGE SCALE GENOMIC DNA]</scope>
    <source>
        <strain evidence="2">CGMCC 1.10218</strain>
    </source>
</reference>
<dbReference type="RefSeq" id="WP_143068275.1">
    <property type="nucleotide sequence ID" value="NZ_FNZA01000001.1"/>
</dbReference>
<dbReference type="OrthoDB" id="6057423at2"/>
<organism evidence="1 2">
    <name type="scientific">Deinococcus reticulitermitis</name>
    <dbReference type="NCBI Taxonomy" id="856736"/>
    <lineage>
        <taxon>Bacteria</taxon>
        <taxon>Thermotogati</taxon>
        <taxon>Deinococcota</taxon>
        <taxon>Deinococci</taxon>
        <taxon>Deinococcales</taxon>
        <taxon>Deinococcaceae</taxon>
        <taxon>Deinococcus</taxon>
    </lineage>
</organism>
<sequence length="259" mass="28901">MGLSNAQPVTEVITVNNGLEIVIRGKSGEESITTNNMPVKELIETLSAAKTFIGRTSQINHRSTVSIKDGSIHLDFDTPHKTLEYMNSKSGLIEYDNSEPLSQLVSTLSQIAVAGGVNVEVKAGSAGSFLIDYNGLSNFQIKQSIWLEATLVLNGPIIEIGGRNPNIHIDTEEYGIKTIAIDQRSIREFSIYEVYAVEVDVLQNWDYPREFKNATYRSHIHIGNPISFGVFVQQFDKGLNQDIDVESLFDDMRNRKDDY</sequence>
<dbReference type="EMBL" id="FNZA01000001">
    <property type="protein sequence ID" value="SEI58268.1"/>
    <property type="molecule type" value="Genomic_DNA"/>
</dbReference>
<gene>
    <name evidence="1" type="ORF">SAMN04488058_10143</name>
</gene>
<dbReference type="STRING" id="856736.SAMN04488058_10143"/>
<keyword evidence="2" id="KW-1185">Reference proteome</keyword>
<evidence type="ECO:0000313" key="2">
    <source>
        <dbReference type="Proteomes" id="UP000199223"/>
    </source>
</evidence>
<dbReference type="AlphaFoldDB" id="A0A1H6RQY1"/>
<accession>A0A1H6RQY1</accession>
<protein>
    <submittedName>
        <fullName evidence="1">Uncharacterized protein</fullName>
    </submittedName>
</protein>
<evidence type="ECO:0000313" key="1">
    <source>
        <dbReference type="EMBL" id="SEI58268.1"/>
    </source>
</evidence>
<name>A0A1H6RQY1_9DEIO</name>